<name>A0A3D8J6P7_9HELI</name>
<dbReference type="Proteomes" id="UP000256695">
    <property type="component" value="Unassembled WGS sequence"/>
</dbReference>
<dbReference type="AlphaFoldDB" id="A0A3D8J6P7"/>
<dbReference type="OrthoDB" id="5326420at2"/>
<evidence type="ECO:0000313" key="1">
    <source>
        <dbReference type="EMBL" id="RDU72491.1"/>
    </source>
</evidence>
<sequence length="73" mass="8634">MKEQEYQELALEILDMLAVAFHFAGAKDSSIEKLLDIYIKEVEKDNHYEEEYNQQAIIALINNIKQKYPQLFI</sequence>
<evidence type="ECO:0000313" key="2">
    <source>
        <dbReference type="Proteomes" id="UP000256695"/>
    </source>
</evidence>
<keyword evidence="2" id="KW-1185">Reference proteome</keyword>
<gene>
    <name evidence="1" type="ORF">CQA57_06765</name>
</gene>
<accession>A0A3D8J6P7</accession>
<comment type="caution">
    <text evidence="1">The sequence shown here is derived from an EMBL/GenBank/DDBJ whole genome shotgun (WGS) entry which is preliminary data.</text>
</comment>
<organism evidence="1 2">
    <name type="scientific">Helicobacter anseris</name>
    <dbReference type="NCBI Taxonomy" id="375926"/>
    <lineage>
        <taxon>Bacteria</taxon>
        <taxon>Pseudomonadati</taxon>
        <taxon>Campylobacterota</taxon>
        <taxon>Epsilonproteobacteria</taxon>
        <taxon>Campylobacterales</taxon>
        <taxon>Helicobacteraceae</taxon>
        <taxon>Helicobacter</taxon>
    </lineage>
</organism>
<protein>
    <submittedName>
        <fullName evidence="1">Uncharacterized protein</fullName>
    </submittedName>
</protein>
<dbReference type="RefSeq" id="WP_115579481.1">
    <property type="nucleotide sequence ID" value="NZ_NXLX01000019.1"/>
</dbReference>
<proteinExistence type="predicted"/>
<dbReference type="EMBL" id="NXLX01000019">
    <property type="protein sequence ID" value="RDU72491.1"/>
    <property type="molecule type" value="Genomic_DNA"/>
</dbReference>
<reference evidence="1 2" key="1">
    <citation type="submission" date="2018-04" db="EMBL/GenBank/DDBJ databases">
        <title>Novel Campyloabacter and Helicobacter Species and Strains.</title>
        <authorList>
            <person name="Mannion A.J."/>
            <person name="Shen Z."/>
            <person name="Fox J.G."/>
        </authorList>
    </citation>
    <scope>NUCLEOTIDE SEQUENCE [LARGE SCALE GENOMIC DNA]</scope>
    <source>
        <strain evidence="1 2">MIT 04-9362</strain>
    </source>
</reference>